<dbReference type="Proteomes" id="UP000218244">
    <property type="component" value="Chromosome"/>
</dbReference>
<protein>
    <submittedName>
        <fullName evidence="1">Uncharacterized protein</fullName>
    </submittedName>
</protein>
<dbReference type="AlphaFoldDB" id="A0A160PQC5"/>
<keyword evidence="2" id="KW-1185">Reference proteome</keyword>
<dbReference type="KEGG" id="csur:N24_1917"/>
<accession>A0A160PQC5</accession>
<evidence type="ECO:0000313" key="1">
    <source>
        <dbReference type="EMBL" id="BAU96179.1"/>
    </source>
</evidence>
<name>A0A160PQC5_9CORY</name>
<evidence type="ECO:0000313" key="2">
    <source>
        <dbReference type="Proteomes" id="UP000218244"/>
    </source>
</evidence>
<dbReference type="RefSeq" id="WP_231910965.1">
    <property type="nucleotide sequence ID" value="NZ_AP017369.1"/>
</dbReference>
<gene>
    <name evidence="1" type="ORF">N24_1917</name>
</gene>
<dbReference type="EMBL" id="AP017369">
    <property type="protein sequence ID" value="BAU96179.1"/>
    <property type="molecule type" value="Genomic_DNA"/>
</dbReference>
<reference evidence="1 2" key="1">
    <citation type="submission" date="2016-02" db="EMBL/GenBank/DDBJ databases">
        <title>Corynebacterium glutamicum N24 whole genome sequencing project.</title>
        <authorList>
            <person name="Matsutani M."/>
            <person name="Nangtapong N."/>
            <person name="Yakushi T."/>
            <person name="Matsushita K."/>
        </authorList>
    </citation>
    <scope>NUCLEOTIDE SEQUENCE [LARGE SCALE GENOMIC DNA]</scope>
    <source>
        <strain evidence="1 2">N24</strain>
    </source>
</reference>
<organism evidence="1 2">
    <name type="scientific">Corynebacterium suranareeae</name>
    <dbReference type="NCBI Taxonomy" id="2506452"/>
    <lineage>
        <taxon>Bacteria</taxon>
        <taxon>Bacillati</taxon>
        <taxon>Actinomycetota</taxon>
        <taxon>Actinomycetes</taxon>
        <taxon>Mycobacteriales</taxon>
        <taxon>Corynebacteriaceae</taxon>
        <taxon>Corynebacterium</taxon>
    </lineage>
</organism>
<sequence length="69" mass="7559">MSTTTINIIINNGAAPDPVDLNRAKIHDHLPLTASDSELTHSPTNQLSITMIQRQSCAPWLFLQTCTSL</sequence>
<proteinExistence type="predicted"/>